<evidence type="ECO:0008006" key="4">
    <source>
        <dbReference type="Google" id="ProtNLM"/>
    </source>
</evidence>
<feature type="transmembrane region" description="Helical" evidence="1">
    <location>
        <begin position="9"/>
        <end position="27"/>
    </location>
</feature>
<protein>
    <recommendedName>
        <fullName evidence="4">Glycosyltransferase RgtA/B/C/D-like domain-containing protein</fullName>
    </recommendedName>
</protein>
<dbReference type="AlphaFoldDB" id="E6SDI8"/>
<organism evidence="2 3">
    <name type="scientific">Intrasporangium calvum (strain ATCC 23552 / DSM 43043 / JCM 3097 / NBRC 12989 / NCIMB 10167 / NRRL B-3866 / 7 KIP)</name>
    <dbReference type="NCBI Taxonomy" id="710696"/>
    <lineage>
        <taxon>Bacteria</taxon>
        <taxon>Bacillati</taxon>
        <taxon>Actinomycetota</taxon>
        <taxon>Actinomycetes</taxon>
        <taxon>Micrococcales</taxon>
        <taxon>Intrasporangiaceae</taxon>
        <taxon>Intrasporangium</taxon>
    </lineage>
</organism>
<dbReference type="eggNOG" id="COG1807">
    <property type="taxonomic scope" value="Bacteria"/>
</dbReference>
<keyword evidence="3" id="KW-1185">Reference proteome</keyword>
<feature type="transmembrane region" description="Helical" evidence="1">
    <location>
        <begin position="145"/>
        <end position="167"/>
    </location>
</feature>
<dbReference type="EMBL" id="CP002343">
    <property type="protein sequence ID" value="ADU48640.1"/>
    <property type="molecule type" value="Genomic_DNA"/>
</dbReference>
<evidence type="ECO:0000313" key="2">
    <source>
        <dbReference type="EMBL" id="ADU48640.1"/>
    </source>
</evidence>
<gene>
    <name evidence="2" type="ordered locus">Intca_2130</name>
</gene>
<feature type="transmembrane region" description="Helical" evidence="1">
    <location>
        <begin position="247"/>
        <end position="264"/>
    </location>
</feature>
<dbReference type="HOGENOM" id="CLU_533987_0_0_11"/>
<feature type="transmembrane region" description="Helical" evidence="1">
    <location>
        <begin position="456"/>
        <end position="473"/>
    </location>
</feature>
<keyword evidence="1" id="KW-0472">Membrane</keyword>
<proteinExistence type="predicted"/>
<dbReference type="Proteomes" id="UP000008914">
    <property type="component" value="Chromosome"/>
</dbReference>
<dbReference type="KEGG" id="ica:Intca_2130"/>
<dbReference type="RefSeq" id="WP_013492955.1">
    <property type="nucleotide sequence ID" value="NC_014830.1"/>
</dbReference>
<evidence type="ECO:0000313" key="3">
    <source>
        <dbReference type="Proteomes" id="UP000008914"/>
    </source>
</evidence>
<evidence type="ECO:0000256" key="1">
    <source>
        <dbReference type="SAM" id="Phobius"/>
    </source>
</evidence>
<reference evidence="2 3" key="1">
    <citation type="journal article" date="2010" name="Stand. Genomic Sci.">
        <title>Complete genome sequence of Intrasporangium calvum type strain (7 KIP).</title>
        <authorList>
            <person name="Del Rio T.G."/>
            <person name="Chertkov O."/>
            <person name="Yasawong M."/>
            <person name="Lucas S."/>
            <person name="Deshpande S."/>
            <person name="Cheng J.F."/>
            <person name="Detter C."/>
            <person name="Tapia R."/>
            <person name="Han C."/>
            <person name="Goodwin L."/>
            <person name="Pitluck S."/>
            <person name="Liolios K."/>
            <person name="Ivanova N."/>
            <person name="Mavromatis K."/>
            <person name="Pati A."/>
            <person name="Chen A."/>
            <person name="Palaniappan K."/>
            <person name="Land M."/>
            <person name="Hauser L."/>
            <person name="Chang Y.J."/>
            <person name="Jeffries C.D."/>
            <person name="Rohde M."/>
            <person name="Pukall R."/>
            <person name="Sikorski J."/>
            <person name="Goker M."/>
            <person name="Woyke T."/>
            <person name="Bristow J."/>
            <person name="Eisen J.A."/>
            <person name="Markowitz V."/>
            <person name="Hugenholtz P."/>
            <person name="Kyrpides N.C."/>
            <person name="Klenk H.P."/>
            <person name="Lapidus A."/>
        </authorList>
    </citation>
    <scope>NUCLEOTIDE SEQUENCE [LARGE SCALE GENOMIC DNA]</scope>
    <source>
        <strain evidence="3">ATCC 23552 / DSM 43043 / JCM 3097 / NBRC 12989 / 7 KIP</strain>
    </source>
</reference>
<dbReference type="STRING" id="710696.Intca_2130"/>
<keyword evidence="1" id="KW-0812">Transmembrane</keyword>
<feature type="transmembrane region" description="Helical" evidence="1">
    <location>
        <begin position="65"/>
        <end position="84"/>
    </location>
</feature>
<accession>E6SDI8</accession>
<sequence>METPVGRALLRLTGVSLVLVVVVALVAPRQPNISYDRAVVVPALVVFLVAAWFGRVPVRLKNRWLPVVVAVVGGGVAAGLGLALRYDFGWDARVILEMARSMHAGRALSDVEYGYLSLYPNTIPLLVIDRFGVEVAAALGLAPDAALIVLTAVCVGVTVYAAHLLLVPVAGRGAALVTQLVVVALVGASPWVSVPYTDYYAMPFVVGGVALAAAAGRRRVRTAQVTLGLLAVAASAVAYVIKTTPAVVIVALVAVVIVRLADDWSPARARKLVPTAVAAALAFLAISSALTAGAALASGLETDRVDRDVSPPVVWWLANGMNEQLNAAGEVQYGTYRRDMVTAIEGRTQPEMREYARAFVEDRWDHRGVSGMLQFYANKTAWNWGDGMFWAWGEGPDSLPGRVVPRDPVAVAVNDVNGLHGRWYPLRANITQGLWLAVLLVAGVGLLRERSARRETLILAVTVLGIAMFTILFQGRSRYLFAFVPVVVALAAVGRSRVELGSIRQRLGPR</sequence>
<feature type="transmembrane region" description="Helical" evidence="1">
    <location>
        <begin position="199"/>
        <end position="216"/>
    </location>
</feature>
<feature type="transmembrane region" description="Helical" evidence="1">
    <location>
        <begin position="479"/>
        <end position="498"/>
    </location>
</feature>
<feature type="transmembrane region" description="Helical" evidence="1">
    <location>
        <begin position="276"/>
        <end position="297"/>
    </location>
</feature>
<keyword evidence="1" id="KW-1133">Transmembrane helix</keyword>
<feature type="transmembrane region" description="Helical" evidence="1">
    <location>
        <begin position="174"/>
        <end position="193"/>
    </location>
</feature>
<name>E6SDI8_INTC7</name>
<feature type="transmembrane region" description="Helical" evidence="1">
    <location>
        <begin position="39"/>
        <end position="58"/>
    </location>
</feature>
<dbReference type="OrthoDB" id="4923806at2"/>